<dbReference type="STRING" id="1797291.A2V47_05720"/>
<dbReference type="AlphaFoldDB" id="A0A1F5AG21"/>
<evidence type="ECO:0000313" key="2">
    <source>
        <dbReference type="Proteomes" id="UP000177701"/>
    </source>
</evidence>
<dbReference type="Proteomes" id="UP000177701">
    <property type="component" value="Unassembled WGS sequence"/>
</dbReference>
<gene>
    <name evidence="1" type="ORF">A2V47_05720</name>
</gene>
<reference evidence="1 2" key="1">
    <citation type="journal article" date="2016" name="Nat. Commun.">
        <title>Thousands of microbial genomes shed light on interconnected biogeochemical processes in an aquifer system.</title>
        <authorList>
            <person name="Anantharaman K."/>
            <person name="Brown C.T."/>
            <person name="Hug L.A."/>
            <person name="Sharon I."/>
            <person name="Castelle C.J."/>
            <person name="Probst A.J."/>
            <person name="Thomas B.C."/>
            <person name="Singh A."/>
            <person name="Wilkins M.J."/>
            <person name="Karaoz U."/>
            <person name="Brodie E.L."/>
            <person name="Williams K.H."/>
            <person name="Hubbard S.S."/>
            <person name="Banfield J.F."/>
        </authorList>
    </citation>
    <scope>NUCLEOTIDE SEQUENCE [LARGE SCALE GENOMIC DNA]</scope>
</reference>
<evidence type="ECO:0000313" key="1">
    <source>
        <dbReference type="EMBL" id="OGD16894.1"/>
    </source>
</evidence>
<accession>A0A1F5AG21</accession>
<protein>
    <recommendedName>
        <fullName evidence="3">Zinc-binding protein</fullName>
    </recommendedName>
</protein>
<sequence>MKKKINKKEIKIFFKIYKGAVKMDKCGCNAKSRLIYSCSGASNTEEIADQVSRKLTKEEYGNMACLASVGAHISGFIESAKGAEENITIDGCPTACAKKILEHIGVTPPQSYILTGMGVEKGKTPVTEEIINEISNKIKKDLSFKAEQGNNAEGGKNSGCSCGSC</sequence>
<dbReference type="Pfam" id="PF08859">
    <property type="entry name" value="DGC"/>
    <property type="match status" value="1"/>
</dbReference>
<comment type="caution">
    <text evidence="1">The sequence shown here is derived from an EMBL/GenBank/DDBJ whole genome shotgun (WGS) entry which is preliminary data.</text>
</comment>
<dbReference type="EMBL" id="MEYH01000022">
    <property type="protein sequence ID" value="OGD16894.1"/>
    <property type="molecule type" value="Genomic_DNA"/>
</dbReference>
<proteinExistence type="predicted"/>
<dbReference type="InterPro" id="IPR014958">
    <property type="entry name" value="DGC"/>
</dbReference>
<name>A0A1F5AG21_9BACT</name>
<evidence type="ECO:0008006" key="3">
    <source>
        <dbReference type="Google" id="ProtNLM"/>
    </source>
</evidence>
<organism evidence="1 2">
    <name type="scientific">Candidatus Sediminicultor quintus</name>
    <dbReference type="NCBI Taxonomy" id="1797291"/>
    <lineage>
        <taxon>Bacteria</taxon>
        <taxon>Pseudomonadati</taxon>
        <taxon>Atribacterota</taxon>
        <taxon>Candidatus Phoenicimicrobiia</taxon>
        <taxon>Candidatus Pheonicimicrobiales</taxon>
        <taxon>Candidatus Phoenicimicrobiaceae</taxon>
        <taxon>Candidatus Sediminicultor</taxon>
    </lineage>
</organism>